<reference evidence="3" key="1">
    <citation type="journal article" date="2019" name="Int. J. Syst. Evol. Microbiol.">
        <title>The Global Catalogue of Microorganisms (GCM) 10K type strain sequencing project: providing services to taxonomists for standard genome sequencing and annotation.</title>
        <authorList>
            <consortium name="The Broad Institute Genomics Platform"/>
            <consortium name="The Broad Institute Genome Sequencing Center for Infectious Disease"/>
            <person name="Wu L."/>
            <person name="Ma J."/>
        </authorList>
    </citation>
    <scope>NUCLEOTIDE SEQUENCE [LARGE SCALE GENOMIC DNA]</scope>
    <source>
        <strain evidence="3">JCM 17543</strain>
    </source>
</reference>
<protein>
    <recommendedName>
        <fullName evidence="4">Vitellogenin II</fullName>
    </recommendedName>
</protein>
<dbReference type="RefSeq" id="WP_425565341.1">
    <property type="nucleotide sequence ID" value="NZ_BAABBM010000001.1"/>
</dbReference>
<keyword evidence="3" id="KW-1185">Reference proteome</keyword>
<name>A0ABP7KT44_9SPHN</name>
<feature type="region of interest" description="Disordered" evidence="1">
    <location>
        <begin position="98"/>
        <end position="139"/>
    </location>
</feature>
<dbReference type="Proteomes" id="UP001500827">
    <property type="component" value="Unassembled WGS sequence"/>
</dbReference>
<accession>A0ABP7KT44</accession>
<dbReference type="PROSITE" id="PS51257">
    <property type="entry name" value="PROKAR_LIPOPROTEIN"/>
    <property type="match status" value="1"/>
</dbReference>
<feature type="compositionally biased region" description="Basic and acidic residues" evidence="1">
    <location>
        <begin position="125"/>
        <end position="139"/>
    </location>
</feature>
<evidence type="ECO:0000313" key="3">
    <source>
        <dbReference type="Proteomes" id="UP001500827"/>
    </source>
</evidence>
<sequence>MRFRIPFITTIAAAALSGCAYGDYGYGGVGVGLGYGNGYYGANYGPYGGYGAYPGYYGGLGYGWYDDYYYPGTGYYVYDSYRRPHRWTDRQRSYWSSRQHGAITMSGTRTASSTTISTEPNWSAFERRDRTDRRTNHPR</sequence>
<gene>
    <name evidence="2" type="ORF">GCM10022276_00250</name>
</gene>
<proteinExistence type="predicted"/>
<evidence type="ECO:0000256" key="1">
    <source>
        <dbReference type="SAM" id="MobiDB-lite"/>
    </source>
</evidence>
<dbReference type="EMBL" id="BAABBM010000001">
    <property type="protein sequence ID" value="GAA3885303.1"/>
    <property type="molecule type" value="Genomic_DNA"/>
</dbReference>
<feature type="compositionally biased region" description="Polar residues" evidence="1">
    <location>
        <begin position="98"/>
        <end position="121"/>
    </location>
</feature>
<comment type="caution">
    <text evidence="2">The sequence shown here is derived from an EMBL/GenBank/DDBJ whole genome shotgun (WGS) entry which is preliminary data.</text>
</comment>
<evidence type="ECO:0000313" key="2">
    <source>
        <dbReference type="EMBL" id="GAA3885303.1"/>
    </source>
</evidence>
<organism evidence="2 3">
    <name type="scientific">Sphingomonas limnosediminicola</name>
    <dbReference type="NCBI Taxonomy" id="940133"/>
    <lineage>
        <taxon>Bacteria</taxon>
        <taxon>Pseudomonadati</taxon>
        <taxon>Pseudomonadota</taxon>
        <taxon>Alphaproteobacteria</taxon>
        <taxon>Sphingomonadales</taxon>
        <taxon>Sphingomonadaceae</taxon>
        <taxon>Sphingomonas</taxon>
    </lineage>
</organism>
<evidence type="ECO:0008006" key="4">
    <source>
        <dbReference type="Google" id="ProtNLM"/>
    </source>
</evidence>